<dbReference type="GO" id="GO:0016874">
    <property type="term" value="F:ligase activity"/>
    <property type="evidence" value="ECO:0007669"/>
    <property type="project" value="UniProtKB-KW"/>
</dbReference>
<dbReference type="GO" id="GO:0005524">
    <property type="term" value="F:ATP binding"/>
    <property type="evidence" value="ECO:0007669"/>
    <property type="project" value="UniProtKB-UniRule"/>
</dbReference>
<evidence type="ECO:0000256" key="3">
    <source>
        <dbReference type="ARBA" id="ARBA00022840"/>
    </source>
</evidence>
<reference evidence="6" key="1">
    <citation type="submission" date="2018-08" db="EMBL/GenBank/DDBJ databases">
        <title>Murine metabolic-syndrome-specific gut microbial biobank.</title>
        <authorList>
            <person name="Liu C."/>
        </authorList>
    </citation>
    <scope>NUCLEOTIDE SEQUENCE [LARGE SCALE GENOMIC DNA]</scope>
    <source>
        <strain evidence="6">Z82</strain>
    </source>
</reference>
<dbReference type="Gene3D" id="3.30.1490.20">
    <property type="entry name" value="ATP-grasp fold, A domain"/>
    <property type="match status" value="1"/>
</dbReference>
<evidence type="ECO:0000313" key="6">
    <source>
        <dbReference type="EMBL" id="NBI34414.1"/>
    </source>
</evidence>
<dbReference type="Pfam" id="PF13535">
    <property type="entry name" value="ATP-grasp_4"/>
    <property type="match status" value="1"/>
</dbReference>
<feature type="domain" description="ATP-grasp" evidence="5">
    <location>
        <begin position="107"/>
        <end position="300"/>
    </location>
</feature>
<dbReference type="InterPro" id="IPR052032">
    <property type="entry name" value="ATP-dep_AA_Ligase"/>
</dbReference>
<dbReference type="InterPro" id="IPR011761">
    <property type="entry name" value="ATP-grasp"/>
</dbReference>
<evidence type="ECO:0000256" key="2">
    <source>
        <dbReference type="ARBA" id="ARBA00022741"/>
    </source>
</evidence>
<sequence>MRKLAIIGANEFQNPLILKAREMGYETHVFAWAAGDVGERTADAFHPVSIVERDAILEECRRIGADAAVSIGSDLAVLTVNHVQRALGNPANDERCDEVSTNKFLMREAFEAAGVPVPSHLLASPDNLPAEPASLPYPLIVKPVDRSGSRAVNRVDSADELADAVRQACEASFAGQAVVEEFIVGDEYSCECISFEGRHRLLALTRKHTSGAPHFIEHGHDEPSGIPAKLVPSVEAAVFAGLDALGIRYGASHTEFFLTPAGEVRIVEIGARMGGDFIGSDLVQLSTGYDFLRMVIDVACGREPDLARGAHFDEACVRFAFEDGELERFDRQLIDGRGLACLRRELKDHDPDARVQDSSTRFGYAIYAGSRGDSTRDGVA</sequence>
<gene>
    <name evidence="6" type="ORF">D1639_05085</name>
</gene>
<dbReference type="PANTHER" id="PTHR43585">
    <property type="entry name" value="FUMIPYRROLE BIOSYNTHESIS PROTEIN C"/>
    <property type="match status" value="1"/>
</dbReference>
<dbReference type="GO" id="GO:0046872">
    <property type="term" value="F:metal ion binding"/>
    <property type="evidence" value="ECO:0007669"/>
    <property type="project" value="InterPro"/>
</dbReference>
<dbReference type="AlphaFoldDB" id="A0A7C9JED4"/>
<evidence type="ECO:0000256" key="1">
    <source>
        <dbReference type="ARBA" id="ARBA00022598"/>
    </source>
</evidence>
<keyword evidence="1" id="KW-0436">Ligase</keyword>
<keyword evidence="2 4" id="KW-0547">Nucleotide-binding</keyword>
<proteinExistence type="predicted"/>
<dbReference type="Gene3D" id="3.40.50.20">
    <property type="match status" value="1"/>
</dbReference>
<dbReference type="InterPro" id="IPR013815">
    <property type="entry name" value="ATP_grasp_subdomain_1"/>
</dbReference>
<accession>A0A7C9JED4</accession>
<keyword evidence="3 4" id="KW-0067">ATP-binding</keyword>
<dbReference type="EMBL" id="QWKH01000026">
    <property type="protein sequence ID" value="NBI34414.1"/>
    <property type="molecule type" value="Genomic_DNA"/>
</dbReference>
<evidence type="ECO:0000256" key="4">
    <source>
        <dbReference type="PROSITE-ProRule" id="PRU00409"/>
    </source>
</evidence>
<protein>
    <submittedName>
        <fullName evidence="6">ATP-grasp domain-containing protein</fullName>
    </submittedName>
</protein>
<comment type="caution">
    <text evidence="6">The sequence shown here is derived from an EMBL/GenBank/DDBJ whole genome shotgun (WGS) entry which is preliminary data.</text>
</comment>
<dbReference type="PANTHER" id="PTHR43585:SF2">
    <property type="entry name" value="ATP-GRASP ENZYME FSQD"/>
    <property type="match status" value="1"/>
</dbReference>
<dbReference type="SUPFAM" id="SSF56059">
    <property type="entry name" value="Glutathione synthetase ATP-binding domain-like"/>
    <property type="match status" value="1"/>
</dbReference>
<dbReference type="PROSITE" id="PS50975">
    <property type="entry name" value="ATP_GRASP"/>
    <property type="match status" value="1"/>
</dbReference>
<evidence type="ECO:0000259" key="5">
    <source>
        <dbReference type="PROSITE" id="PS50975"/>
    </source>
</evidence>
<name>A0A7C9JED4_9BACT</name>
<dbReference type="Gene3D" id="3.30.470.20">
    <property type="entry name" value="ATP-grasp fold, B domain"/>
    <property type="match status" value="1"/>
</dbReference>
<organism evidence="6">
    <name type="scientific">Muribaculaceae bacterium Z82</name>
    <dbReference type="NCBI Taxonomy" id="2304548"/>
    <lineage>
        <taxon>Bacteria</taxon>
        <taxon>Pseudomonadati</taxon>
        <taxon>Bacteroidota</taxon>
        <taxon>Bacteroidia</taxon>
        <taxon>Bacteroidales</taxon>
        <taxon>Muribaculaceae</taxon>
    </lineage>
</organism>